<organism evidence="2">
    <name type="scientific">Gemmula speciosa</name>
    <name type="common">Splendid gem-turris</name>
    <name type="synonym">Pleurotoma speciosa</name>
    <dbReference type="NCBI Taxonomy" id="439592"/>
    <lineage>
        <taxon>Eukaryota</taxon>
        <taxon>Metazoa</taxon>
        <taxon>Spiralia</taxon>
        <taxon>Lophotrochozoa</taxon>
        <taxon>Mollusca</taxon>
        <taxon>Gastropoda</taxon>
        <taxon>Caenogastropoda</taxon>
        <taxon>Neogastropoda</taxon>
        <taxon>Conoidea</taxon>
        <taxon>Turridae</taxon>
        <taxon>Gemmula</taxon>
    </lineage>
</organism>
<evidence type="ECO:0000313" key="2">
    <source>
        <dbReference type="EMBL" id="JAC94728.1"/>
    </source>
</evidence>
<dbReference type="AlphaFoldDB" id="A0A098LW44"/>
<reference evidence="2" key="2">
    <citation type="submission" date="2014-09" db="EMBL/GenBank/DDBJ databases">
        <authorList>
            <person name="Gonzales D.T.T."/>
            <person name="Saloma C.P."/>
        </authorList>
    </citation>
    <scope>NUCLEOTIDE SEQUENCE</scope>
    <source>
        <tissue evidence="2">Venom duct</tissue>
    </source>
</reference>
<evidence type="ECO:0000256" key="1">
    <source>
        <dbReference type="SAM" id="SignalP"/>
    </source>
</evidence>
<reference evidence="2" key="1">
    <citation type="journal article" date="2014" name="Toxicon">
        <title>A bioinformatics survey for conotoxin-like sequences in three turrid snail venom duct transcriptomes.</title>
        <authorList>
            <person name="Gonzales D.T."/>
            <person name="Saloma C.P."/>
        </authorList>
    </citation>
    <scope>NUCLEOTIDE SEQUENCE</scope>
    <source>
        <tissue evidence="2">Venom duct</tissue>
    </source>
</reference>
<keyword evidence="1" id="KW-0732">Signal</keyword>
<feature type="signal peptide" evidence="1">
    <location>
        <begin position="1"/>
        <end position="20"/>
    </location>
</feature>
<sequence length="91" mass="10006">MAATMTVVLIVLLLLPLAETLPQDTDGYDAYALTNPKSRFGDALKRWRLAKRPPGYCPSNTCQTASECPDNCNACEEVQGGNFPNKRCKKN</sequence>
<feature type="chain" id="PRO_5001937737" evidence="1">
    <location>
        <begin position="21"/>
        <end position="91"/>
    </location>
</feature>
<protein>
    <submittedName>
        <fullName evidence="2">Gsp_66 putative toxin</fullName>
    </submittedName>
</protein>
<name>A0A098LW44_GEMSP</name>
<accession>A0A098LW44</accession>
<dbReference type="EMBL" id="GBRA01000066">
    <property type="protein sequence ID" value="JAC94728.1"/>
    <property type="molecule type" value="Transcribed_RNA"/>
</dbReference>
<proteinExistence type="predicted"/>